<dbReference type="RefSeq" id="XP_067804352.1">
    <property type="nucleotide sequence ID" value="XM_067945561.1"/>
</dbReference>
<name>A0AAD9PMB5_9APIC</name>
<protein>
    <recommendedName>
        <fullName evidence="3">HIT-type domain-containing protein</fullName>
    </recommendedName>
</protein>
<sequence length="126" mass="14089">MSRGSCNECGGGDARYKFKCCSQRFCSSGCFGRHECQGQVESVEISNVSATEDFNGEALLDAELLSRLRQSGNIKDMLQHDQLRSTLAFIAKAKDPIEALQQHLQDEMFVKFLNETLNVIYKTDDA</sequence>
<dbReference type="Proteomes" id="UP001214638">
    <property type="component" value="Unassembled WGS sequence"/>
</dbReference>
<evidence type="ECO:0008006" key="3">
    <source>
        <dbReference type="Google" id="ProtNLM"/>
    </source>
</evidence>
<evidence type="ECO:0000313" key="2">
    <source>
        <dbReference type="Proteomes" id="UP001214638"/>
    </source>
</evidence>
<dbReference type="AlphaFoldDB" id="A0AAD9PMB5"/>
<dbReference type="KEGG" id="bdw:94334809"/>
<dbReference type="GeneID" id="94334809"/>
<comment type="caution">
    <text evidence="1">The sequence shown here is derived from an EMBL/GenBank/DDBJ whole genome shotgun (WGS) entry which is preliminary data.</text>
</comment>
<dbReference type="EMBL" id="JALLKP010000001">
    <property type="protein sequence ID" value="KAK2197510.1"/>
    <property type="molecule type" value="Genomic_DNA"/>
</dbReference>
<accession>A0AAD9PMB5</accession>
<gene>
    <name evidence="1" type="ORF">BdWA1_000511</name>
</gene>
<evidence type="ECO:0000313" key="1">
    <source>
        <dbReference type="EMBL" id="KAK2197510.1"/>
    </source>
</evidence>
<proteinExistence type="predicted"/>
<reference evidence="1" key="1">
    <citation type="journal article" date="2023" name="Nat. Microbiol.">
        <title>Babesia duncani multi-omics identifies virulence factors and drug targets.</title>
        <authorList>
            <person name="Singh P."/>
            <person name="Lonardi S."/>
            <person name="Liang Q."/>
            <person name="Vydyam P."/>
            <person name="Khabirova E."/>
            <person name="Fang T."/>
            <person name="Gihaz S."/>
            <person name="Thekkiniath J."/>
            <person name="Munshi M."/>
            <person name="Abel S."/>
            <person name="Ciampossin L."/>
            <person name="Batugedara G."/>
            <person name="Gupta M."/>
            <person name="Lu X.M."/>
            <person name="Lenz T."/>
            <person name="Chakravarty S."/>
            <person name="Cornillot E."/>
            <person name="Hu Y."/>
            <person name="Ma W."/>
            <person name="Gonzalez L.M."/>
            <person name="Sanchez S."/>
            <person name="Estrada K."/>
            <person name="Sanchez-Flores A."/>
            <person name="Montero E."/>
            <person name="Harb O.S."/>
            <person name="Le Roch K.G."/>
            <person name="Mamoun C.B."/>
        </authorList>
    </citation>
    <scope>NUCLEOTIDE SEQUENCE</scope>
    <source>
        <strain evidence="1">WA1</strain>
    </source>
</reference>
<keyword evidence="2" id="KW-1185">Reference proteome</keyword>
<organism evidence="1 2">
    <name type="scientific">Babesia duncani</name>
    <dbReference type="NCBI Taxonomy" id="323732"/>
    <lineage>
        <taxon>Eukaryota</taxon>
        <taxon>Sar</taxon>
        <taxon>Alveolata</taxon>
        <taxon>Apicomplexa</taxon>
        <taxon>Aconoidasida</taxon>
        <taxon>Piroplasmida</taxon>
        <taxon>Babesiidae</taxon>
        <taxon>Babesia</taxon>
    </lineage>
</organism>